<dbReference type="Gene3D" id="3.40.605.10">
    <property type="entry name" value="Aldehyde Dehydrogenase, Chain A, domain 1"/>
    <property type="match status" value="1"/>
</dbReference>
<dbReference type="InterPro" id="IPR016161">
    <property type="entry name" value="Ald_DH/histidinol_DH"/>
</dbReference>
<accession>A0ABN0SM86</accession>
<dbReference type="Pfam" id="PF00171">
    <property type="entry name" value="Aldedh"/>
    <property type="match status" value="1"/>
</dbReference>
<dbReference type="CDD" id="cd07097">
    <property type="entry name" value="ALDH_KGSADH-YcbD"/>
    <property type="match status" value="1"/>
</dbReference>
<evidence type="ECO:0000256" key="1">
    <source>
        <dbReference type="ARBA" id="ARBA00023002"/>
    </source>
</evidence>
<dbReference type="SUPFAM" id="SSF53720">
    <property type="entry name" value="ALDH-like"/>
    <property type="match status" value="1"/>
</dbReference>
<evidence type="ECO:0000259" key="3">
    <source>
        <dbReference type="Pfam" id="PF00171"/>
    </source>
</evidence>
<dbReference type="InterPro" id="IPR016160">
    <property type="entry name" value="Ald_DH_CS_CYS"/>
</dbReference>
<evidence type="ECO:0000313" key="5">
    <source>
        <dbReference type="Proteomes" id="UP001498238"/>
    </source>
</evidence>
<proteinExistence type="predicted"/>
<feature type="domain" description="Aldehyde dehydrogenase" evidence="3">
    <location>
        <begin position="33"/>
        <end position="484"/>
    </location>
</feature>
<feature type="region of interest" description="Disordered" evidence="2">
    <location>
        <begin position="1"/>
        <end position="41"/>
    </location>
</feature>
<organism evidence="4 5">
    <name type="scientific">Brevibacterium metallidurans</name>
    <dbReference type="NCBI Taxonomy" id="1482676"/>
    <lineage>
        <taxon>Bacteria</taxon>
        <taxon>Bacillati</taxon>
        <taxon>Actinomycetota</taxon>
        <taxon>Actinomycetes</taxon>
        <taxon>Micrococcales</taxon>
        <taxon>Brevibacteriaceae</taxon>
        <taxon>Brevibacterium</taxon>
    </lineage>
</organism>
<dbReference type="RefSeq" id="WP_339392242.1">
    <property type="nucleotide sequence ID" value="NZ_BAAAAF010000004.1"/>
</dbReference>
<dbReference type="PROSITE" id="PS00070">
    <property type="entry name" value="ALDEHYDE_DEHYDR_CYS"/>
    <property type="match status" value="1"/>
</dbReference>
<evidence type="ECO:0000256" key="2">
    <source>
        <dbReference type="SAM" id="MobiDB-lite"/>
    </source>
</evidence>
<keyword evidence="1" id="KW-0560">Oxidoreductase</keyword>
<reference evidence="4 5" key="1">
    <citation type="submission" date="2024-01" db="EMBL/GenBank/DDBJ databases">
        <title>Characterization of antibiotic resistant novel bacterial strains and their environmental applications.</title>
        <authorList>
            <person name="Manzoor S."/>
            <person name="Abbas S."/>
            <person name="Arshad M."/>
            <person name="Ahmed I."/>
        </authorList>
    </citation>
    <scope>NUCLEOTIDE SEQUENCE [LARGE SCALE GENOMIC DNA]</scope>
    <source>
        <strain evidence="4 5">NCCP-602</strain>
    </source>
</reference>
<feature type="compositionally biased region" description="Polar residues" evidence="2">
    <location>
        <begin position="1"/>
        <end position="11"/>
    </location>
</feature>
<dbReference type="EMBL" id="BAAAAF010000004">
    <property type="protein sequence ID" value="GAA0035350.1"/>
    <property type="molecule type" value="Genomic_DNA"/>
</dbReference>
<gene>
    <name evidence="4" type="ORF">NCCP602_13110</name>
</gene>
<dbReference type="Gene3D" id="3.40.309.10">
    <property type="entry name" value="Aldehyde Dehydrogenase, Chain A, domain 2"/>
    <property type="match status" value="1"/>
</dbReference>
<evidence type="ECO:0000313" key="4">
    <source>
        <dbReference type="EMBL" id="GAA0035350.1"/>
    </source>
</evidence>
<dbReference type="Proteomes" id="UP001498238">
    <property type="component" value="Unassembled WGS sequence"/>
</dbReference>
<dbReference type="InterPro" id="IPR015590">
    <property type="entry name" value="Aldehyde_DH_dom"/>
</dbReference>
<protein>
    <submittedName>
        <fullName evidence="4">Aldehyde dehydrogenase family protein</fullName>
    </submittedName>
</protein>
<dbReference type="PANTHER" id="PTHR11699">
    <property type="entry name" value="ALDEHYDE DEHYDROGENASE-RELATED"/>
    <property type="match status" value="1"/>
</dbReference>
<comment type="caution">
    <text evidence="4">The sequence shown here is derived from an EMBL/GenBank/DDBJ whole genome shotgun (WGS) entry which is preliminary data.</text>
</comment>
<dbReference type="InterPro" id="IPR016163">
    <property type="entry name" value="Ald_DH_C"/>
</dbReference>
<name>A0ABN0SM86_9MICO</name>
<sequence>MTQTSAATKTGTEALFDNLIGGQRRGSEDRSLNRNPSDPTDVIGSFARADAQTVEDAIAAANAAAPAWADFPAQQRFAILDTAGTLIAERADELADLLAREEGKQLGESRGEVLRASQIFKFFAGETIRNTGEIIDSVRPGLTAEMTHEPIGVVGVITPWNFPIAIPAWKIAPALAYGNTVVFKPAELVPGSASALVDILVEAGLPDGVINLVMGPGRIVGEVLTTSAGVDAVTFTGSVAVGRGVIAAASEHGIRVQCEMGGKNPLVVLGDADLGAAADAAVNGAFFSTGQRCTASSRLIVTDDVHDEFVGLLKERMAGLTVGDARAEGTDIGPVVSEDQLQQDLRYIGIARDEGGEVTGGNLVDAATDGYFLAPALVTGTSAGDTINVEEVFGPVASVIRVADYDEALAVANDTAFGLSAGIFTSSLKYSTHFKRYAQAGMVMVNAPTAGVDYHVSFGGRKGSSYGPREQARAAREFYTVHKTAYVNAG</sequence>
<dbReference type="InterPro" id="IPR016162">
    <property type="entry name" value="Ald_DH_N"/>
</dbReference>
<keyword evidence="5" id="KW-1185">Reference proteome</keyword>